<organism evidence="1 2">
    <name type="scientific">Salinibacter ruber</name>
    <dbReference type="NCBI Taxonomy" id="146919"/>
    <lineage>
        <taxon>Bacteria</taxon>
        <taxon>Pseudomonadati</taxon>
        <taxon>Rhodothermota</taxon>
        <taxon>Rhodothermia</taxon>
        <taxon>Rhodothermales</taxon>
        <taxon>Salinibacteraceae</taxon>
        <taxon>Salinibacter</taxon>
    </lineage>
</organism>
<sequence>MQFYWETRSGQAEEQRASSNTARGRRAEVLGGGQMDGFAGLVEDLLVAEGVPRESVKHDYQATLPGFFRHEKEWDTAVVCDGKLLAAVEYKSQGSSFGNNLNNRAEEAIGSNTDLLEAYEEGVFAPSPQPFVGYLMLMATV</sequence>
<dbReference type="InterPro" id="IPR007636">
    <property type="entry name" value="Restrct_endonuc_II_XhoI"/>
</dbReference>
<accession>A0A9X2TED8</accession>
<gene>
    <name evidence="1" type="ORF">GGP71_000143</name>
</gene>
<name>A0A9X2TED8_9BACT</name>
<dbReference type="GO" id="GO:0003677">
    <property type="term" value="F:DNA binding"/>
    <property type="evidence" value="ECO:0007669"/>
    <property type="project" value="InterPro"/>
</dbReference>
<evidence type="ECO:0000313" key="1">
    <source>
        <dbReference type="EMBL" id="MCS3676247.1"/>
    </source>
</evidence>
<dbReference type="Proteomes" id="UP001155027">
    <property type="component" value="Unassembled WGS sequence"/>
</dbReference>
<dbReference type="GO" id="GO:0009036">
    <property type="term" value="F:type II site-specific deoxyribonuclease activity"/>
    <property type="evidence" value="ECO:0007669"/>
    <property type="project" value="InterPro"/>
</dbReference>
<dbReference type="Pfam" id="PF04555">
    <property type="entry name" value="XhoI"/>
    <property type="match status" value="1"/>
</dbReference>
<evidence type="ECO:0000313" key="2">
    <source>
        <dbReference type="Proteomes" id="UP001155027"/>
    </source>
</evidence>
<reference evidence="1" key="1">
    <citation type="submission" date="2022-08" db="EMBL/GenBank/DDBJ databases">
        <title>Genomic Encyclopedia of Type Strains, Phase V (KMG-V): Genome sequencing to study the core and pangenomes of soil and plant-associated prokaryotes.</title>
        <authorList>
            <person name="Whitman W."/>
        </authorList>
    </citation>
    <scope>NUCLEOTIDE SEQUENCE</scope>
    <source>
        <strain evidence="1">0</strain>
    </source>
</reference>
<dbReference type="EMBL" id="JANUAU010000001">
    <property type="protein sequence ID" value="MCS3676247.1"/>
    <property type="molecule type" value="Genomic_DNA"/>
</dbReference>
<dbReference type="GO" id="GO:0009307">
    <property type="term" value="P:DNA restriction-modification system"/>
    <property type="evidence" value="ECO:0007669"/>
    <property type="project" value="InterPro"/>
</dbReference>
<dbReference type="AlphaFoldDB" id="A0A9X2TED8"/>
<comment type="caution">
    <text evidence="1">The sequence shown here is derived from an EMBL/GenBank/DDBJ whole genome shotgun (WGS) entry which is preliminary data.</text>
</comment>
<protein>
    <submittedName>
        <fullName evidence="1">Uncharacterized protein</fullName>
    </submittedName>
</protein>
<proteinExistence type="predicted"/>